<dbReference type="Proteomes" id="UP000269591">
    <property type="component" value="Unassembled WGS sequence"/>
</dbReference>
<dbReference type="EMBL" id="QIBX01000006">
    <property type="protein sequence ID" value="RNL40487.1"/>
    <property type="molecule type" value="Genomic_DNA"/>
</dbReference>
<dbReference type="Pfam" id="PF01966">
    <property type="entry name" value="HD"/>
    <property type="match status" value="1"/>
</dbReference>
<dbReference type="InterPro" id="IPR002646">
    <property type="entry name" value="PolA_pol_head_dom"/>
</dbReference>
<keyword evidence="2 11" id="KW-0808">Transferase</keyword>
<sequence>MATAVEGKYERLDSPEITCAREFARAVAARGGRAYFVGGCVRDAILGRKTKDLDIEVHGVCREELERILSEFGTVMRVGESFGIYKLFGNDIDVALPRTEVCVGKGHRDFEVQVNPALGIKEAARRRDFTMNALYEDVLTGDVSDPYGGLADLRAGVIKHVDGGTFGEDPLRVLRAAQFAARFDMRIDASTVELCRTMQLEHLPHERIAEETKKALLKATHPSVYFRALREMGQLEGWFDEVDSLVGVEQNPCFHPEGDVFEHTMMVLDCAAALREQAIWPLGLMLAALCHDMGKPKTTFRLETGRIVSYGHENEGVEVAATFMDRVFHERRLKQYVLNMVKLHMRPGSLLNANAKQKSFTKLFDESCCPADLCLLAQSDWEGSTGGEPFSTVADRLAGHLRCFEELMARPYVKGDDLIAAGVEPGPEMGEVLRFAHKVRLAGVSKGEALTQCLGMYRALHRKAENRRKHACSGEWLSCRGQIY</sequence>
<protein>
    <submittedName>
        <fullName evidence="15">tRNA nucleotidyltransferase</fullName>
    </submittedName>
</protein>
<dbReference type="SUPFAM" id="SSF81891">
    <property type="entry name" value="Poly A polymerase C-terminal region-like"/>
    <property type="match status" value="1"/>
</dbReference>
<evidence type="ECO:0000256" key="8">
    <source>
        <dbReference type="ARBA" id="ARBA00022840"/>
    </source>
</evidence>
<keyword evidence="3" id="KW-0819">tRNA processing</keyword>
<dbReference type="SUPFAM" id="SSF81301">
    <property type="entry name" value="Nucleotidyltransferase"/>
    <property type="match status" value="1"/>
</dbReference>
<dbReference type="OrthoDB" id="9805698at2"/>
<dbReference type="NCBIfam" id="TIGR00277">
    <property type="entry name" value="HDIG"/>
    <property type="match status" value="1"/>
</dbReference>
<comment type="cofactor">
    <cofactor evidence="1">
        <name>Mg(2+)</name>
        <dbReference type="ChEBI" id="CHEBI:18420"/>
    </cofactor>
</comment>
<comment type="caution">
    <text evidence="15">The sequence shown here is derived from an EMBL/GenBank/DDBJ whole genome shotgun (WGS) entry which is preliminary data.</text>
</comment>
<dbReference type="RefSeq" id="WP_123208639.1">
    <property type="nucleotide sequence ID" value="NZ_JBHTHO010000005.1"/>
</dbReference>
<dbReference type="GO" id="GO:0003723">
    <property type="term" value="F:RNA binding"/>
    <property type="evidence" value="ECO:0007669"/>
    <property type="project" value="UniProtKB-KW"/>
</dbReference>
<keyword evidence="16" id="KW-1185">Reference proteome</keyword>
<dbReference type="CDD" id="cd00077">
    <property type="entry name" value="HDc"/>
    <property type="match status" value="1"/>
</dbReference>
<dbReference type="PANTHER" id="PTHR47545">
    <property type="entry name" value="MULTIFUNCTIONAL CCA PROTEIN"/>
    <property type="match status" value="1"/>
</dbReference>
<dbReference type="Pfam" id="PF01743">
    <property type="entry name" value="PolyA_pol"/>
    <property type="match status" value="1"/>
</dbReference>
<evidence type="ECO:0000256" key="1">
    <source>
        <dbReference type="ARBA" id="ARBA00001946"/>
    </source>
</evidence>
<dbReference type="GO" id="GO:0008033">
    <property type="term" value="P:tRNA processing"/>
    <property type="evidence" value="ECO:0007669"/>
    <property type="project" value="UniProtKB-KW"/>
</dbReference>
<evidence type="ECO:0000256" key="7">
    <source>
        <dbReference type="ARBA" id="ARBA00022800"/>
    </source>
</evidence>
<evidence type="ECO:0000256" key="10">
    <source>
        <dbReference type="ARBA" id="ARBA00022884"/>
    </source>
</evidence>
<evidence type="ECO:0000256" key="2">
    <source>
        <dbReference type="ARBA" id="ARBA00022679"/>
    </source>
</evidence>
<name>A0A3N0B034_9ACTN</name>
<gene>
    <name evidence="15" type="ORF">DMP06_04985</name>
</gene>
<keyword evidence="8" id="KW-0067">ATP-binding</keyword>
<evidence type="ECO:0000259" key="13">
    <source>
        <dbReference type="Pfam" id="PF01966"/>
    </source>
</evidence>
<dbReference type="GO" id="GO:0046872">
    <property type="term" value="F:metal ion binding"/>
    <property type="evidence" value="ECO:0007669"/>
    <property type="project" value="UniProtKB-KW"/>
</dbReference>
<evidence type="ECO:0000256" key="9">
    <source>
        <dbReference type="ARBA" id="ARBA00022842"/>
    </source>
</evidence>
<evidence type="ECO:0000259" key="12">
    <source>
        <dbReference type="Pfam" id="PF01743"/>
    </source>
</evidence>
<feature type="domain" description="Poly A polymerase head" evidence="12">
    <location>
        <begin position="34"/>
        <end position="158"/>
    </location>
</feature>
<reference evidence="16" key="1">
    <citation type="submission" date="2018-05" db="EMBL/GenBank/DDBJ databases">
        <title>Genome Sequencing of selected type strains of the family Eggerthellaceae.</title>
        <authorList>
            <person name="Danylec N."/>
            <person name="Stoll D.A."/>
            <person name="Doetsch A."/>
            <person name="Huch M."/>
        </authorList>
    </citation>
    <scope>NUCLEOTIDE SEQUENCE [LARGE SCALE GENOMIC DNA]</scope>
    <source>
        <strain evidence="16">DSM 24851</strain>
    </source>
</reference>
<dbReference type="GO" id="GO:0016779">
    <property type="term" value="F:nucleotidyltransferase activity"/>
    <property type="evidence" value="ECO:0007669"/>
    <property type="project" value="UniProtKB-KW"/>
</dbReference>
<organism evidence="15 16">
    <name type="scientific">Slackia equolifaciens</name>
    <dbReference type="NCBI Taxonomy" id="498718"/>
    <lineage>
        <taxon>Bacteria</taxon>
        <taxon>Bacillati</taxon>
        <taxon>Actinomycetota</taxon>
        <taxon>Coriobacteriia</taxon>
        <taxon>Eggerthellales</taxon>
        <taxon>Eggerthellaceae</taxon>
        <taxon>Slackia</taxon>
    </lineage>
</organism>
<dbReference type="InterPro" id="IPR032828">
    <property type="entry name" value="PolyA_RNA-bd"/>
</dbReference>
<dbReference type="CDD" id="cd05398">
    <property type="entry name" value="NT_ClassII-CCAase"/>
    <property type="match status" value="1"/>
</dbReference>
<evidence type="ECO:0000256" key="3">
    <source>
        <dbReference type="ARBA" id="ARBA00022694"/>
    </source>
</evidence>
<dbReference type="Pfam" id="PF12627">
    <property type="entry name" value="PolyA_pol_RNAbd"/>
    <property type="match status" value="1"/>
</dbReference>
<evidence type="ECO:0000256" key="5">
    <source>
        <dbReference type="ARBA" id="ARBA00022723"/>
    </source>
</evidence>
<dbReference type="GO" id="GO:0005524">
    <property type="term" value="F:ATP binding"/>
    <property type="evidence" value="ECO:0007669"/>
    <property type="project" value="UniProtKB-KW"/>
</dbReference>
<dbReference type="GO" id="GO:0042245">
    <property type="term" value="P:RNA repair"/>
    <property type="evidence" value="ECO:0007669"/>
    <property type="project" value="UniProtKB-KW"/>
</dbReference>
<comment type="similarity">
    <text evidence="11">Belongs to the tRNA nucleotidyltransferase/poly(A) polymerase family.</text>
</comment>
<dbReference type="PANTHER" id="PTHR47545:SF1">
    <property type="entry name" value="MULTIFUNCTIONAL CCA PROTEIN"/>
    <property type="match status" value="1"/>
</dbReference>
<evidence type="ECO:0000256" key="11">
    <source>
        <dbReference type="RuleBase" id="RU003953"/>
    </source>
</evidence>
<dbReference type="InterPro" id="IPR003607">
    <property type="entry name" value="HD/PDEase_dom"/>
</dbReference>
<evidence type="ECO:0000256" key="4">
    <source>
        <dbReference type="ARBA" id="ARBA00022695"/>
    </source>
</evidence>
<dbReference type="Gene3D" id="1.10.3090.10">
    <property type="entry name" value="cca-adding enzyme, domain 2"/>
    <property type="match status" value="1"/>
</dbReference>
<keyword evidence="6" id="KW-0547">Nucleotide-binding</keyword>
<keyword evidence="9" id="KW-0460">Magnesium</keyword>
<keyword evidence="4" id="KW-0548">Nucleotidyltransferase</keyword>
<feature type="domain" description="HD" evidence="13">
    <location>
        <begin position="260"/>
        <end position="349"/>
    </location>
</feature>
<accession>A0A3N0B034</accession>
<evidence type="ECO:0000256" key="6">
    <source>
        <dbReference type="ARBA" id="ARBA00022741"/>
    </source>
</evidence>
<evidence type="ECO:0000313" key="15">
    <source>
        <dbReference type="EMBL" id="RNL40487.1"/>
    </source>
</evidence>
<keyword evidence="10 11" id="KW-0694">RNA-binding</keyword>
<keyword evidence="7" id="KW-0692">RNA repair</keyword>
<evidence type="ECO:0000259" key="14">
    <source>
        <dbReference type="Pfam" id="PF12627"/>
    </source>
</evidence>
<dbReference type="AlphaFoldDB" id="A0A3N0B034"/>
<dbReference type="InterPro" id="IPR006674">
    <property type="entry name" value="HD_domain"/>
</dbReference>
<dbReference type="InterPro" id="IPR050124">
    <property type="entry name" value="tRNA_CCA-adding_enzyme"/>
</dbReference>
<dbReference type="InterPro" id="IPR006675">
    <property type="entry name" value="HDIG_dom"/>
</dbReference>
<dbReference type="InterPro" id="IPR043519">
    <property type="entry name" value="NT_sf"/>
</dbReference>
<keyword evidence="5" id="KW-0479">Metal-binding</keyword>
<dbReference type="Gene3D" id="3.30.460.10">
    <property type="entry name" value="Beta Polymerase, domain 2"/>
    <property type="match status" value="1"/>
</dbReference>
<feature type="domain" description="tRNA nucleotidyltransferase/poly(A) polymerase RNA and SrmB- binding" evidence="14">
    <location>
        <begin position="185"/>
        <end position="243"/>
    </location>
</feature>
<evidence type="ECO:0000313" key="16">
    <source>
        <dbReference type="Proteomes" id="UP000269591"/>
    </source>
</evidence>
<proteinExistence type="inferred from homology"/>